<evidence type="ECO:0000313" key="3">
    <source>
        <dbReference type="EMBL" id="MFG1709431.1"/>
    </source>
</evidence>
<name>A0ABW7APU5_9ACTN</name>
<keyword evidence="1" id="KW-0560">Oxidoreductase</keyword>
<dbReference type="RefSeq" id="WP_393174194.1">
    <property type="nucleotide sequence ID" value="NZ_JBICRM010000036.1"/>
</dbReference>
<feature type="region of interest" description="Disordered" evidence="2">
    <location>
        <begin position="1"/>
        <end position="37"/>
    </location>
</feature>
<sequence length="68" mass="7034">MTTVRNLIGGERVSEPEPARHNPADPAAMTPSSDASAVHAAVSAAEQAQAAWPVLPTPARGTVYLGRE</sequence>
<comment type="caution">
    <text evidence="3">The sequence shown here is derived from an EMBL/GenBank/DDBJ whole genome shotgun (WGS) entry which is preliminary data.</text>
</comment>
<dbReference type="Gene3D" id="3.40.605.10">
    <property type="entry name" value="Aldehyde Dehydrogenase, Chain A, domain 1"/>
    <property type="match status" value="1"/>
</dbReference>
<protein>
    <recommendedName>
        <fullName evidence="5">Aldehyde dehydrogenase family protein</fullName>
    </recommendedName>
</protein>
<evidence type="ECO:0000313" key="4">
    <source>
        <dbReference type="Proteomes" id="UP001603978"/>
    </source>
</evidence>
<keyword evidence="4" id="KW-1185">Reference proteome</keyword>
<reference evidence="3 4" key="1">
    <citation type="submission" date="2024-10" db="EMBL/GenBank/DDBJ databases">
        <authorList>
            <person name="Topkara A.R."/>
            <person name="Saygin H."/>
        </authorList>
    </citation>
    <scope>NUCLEOTIDE SEQUENCE [LARGE SCALE GENOMIC DNA]</scope>
    <source>
        <strain evidence="3 4">M3C6</strain>
    </source>
</reference>
<organism evidence="3 4">
    <name type="scientific">Nonomuraea marmarensis</name>
    <dbReference type="NCBI Taxonomy" id="3351344"/>
    <lineage>
        <taxon>Bacteria</taxon>
        <taxon>Bacillati</taxon>
        <taxon>Actinomycetota</taxon>
        <taxon>Actinomycetes</taxon>
        <taxon>Streptosporangiales</taxon>
        <taxon>Streptosporangiaceae</taxon>
        <taxon>Nonomuraea</taxon>
    </lineage>
</organism>
<feature type="compositionally biased region" description="Basic and acidic residues" evidence="2">
    <location>
        <begin position="12"/>
        <end position="23"/>
    </location>
</feature>
<proteinExistence type="predicted"/>
<dbReference type="SUPFAM" id="SSF53720">
    <property type="entry name" value="ALDH-like"/>
    <property type="match status" value="1"/>
</dbReference>
<dbReference type="InterPro" id="IPR016162">
    <property type="entry name" value="Ald_DH_N"/>
</dbReference>
<dbReference type="InterPro" id="IPR016161">
    <property type="entry name" value="Ald_DH/histidinol_DH"/>
</dbReference>
<dbReference type="EMBL" id="JBICRM010000036">
    <property type="protein sequence ID" value="MFG1709431.1"/>
    <property type="molecule type" value="Genomic_DNA"/>
</dbReference>
<evidence type="ECO:0008006" key="5">
    <source>
        <dbReference type="Google" id="ProtNLM"/>
    </source>
</evidence>
<evidence type="ECO:0000256" key="1">
    <source>
        <dbReference type="ARBA" id="ARBA00023002"/>
    </source>
</evidence>
<accession>A0ABW7APU5</accession>
<dbReference type="Proteomes" id="UP001603978">
    <property type="component" value="Unassembled WGS sequence"/>
</dbReference>
<evidence type="ECO:0000256" key="2">
    <source>
        <dbReference type="SAM" id="MobiDB-lite"/>
    </source>
</evidence>
<gene>
    <name evidence="3" type="ORF">ACFLIM_40205</name>
</gene>